<dbReference type="InterPro" id="IPR000182">
    <property type="entry name" value="GNAT_dom"/>
</dbReference>
<evidence type="ECO:0000313" key="2">
    <source>
        <dbReference type="EMBL" id="WZP14818.1"/>
    </source>
</evidence>
<accession>A0ABZ2ZRL3</accession>
<dbReference type="PANTHER" id="PTHR43792">
    <property type="entry name" value="GNAT FAMILY, PUTATIVE (AFU_ORTHOLOGUE AFUA_3G00765)-RELATED-RELATED"/>
    <property type="match status" value="1"/>
</dbReference>
<feature type="domain" description="N-acetyltransferase" evidence="1">
    <location>
        <begin position="16"/>
        <end position="157"/>
    </location>
</feature>
<dbReference type="InterPro" id="IPR016181">
    <property type="entry name" value="Acyl_CoA_acyltransferase"/>
</dbReference>
<reference evidence="2 3" key="1">
    <citation type="submission" date="2024-04" db="EMBL/GenBank/DDBJ databases">
        <title>Arthrobacter sp. from Plains bison fecal sample.</title>
        <authorList>
            <person name="Ruzzini A."/>
        </authorList>
    </citation>
    <scope>NUCLEOTIDE SEQUENCE [LARGE SCALE GENOMIC DNA]</scope>
    <source>
        <strain evidence="2 3">EINP1</strain>
    </source>
</reference>
<protein>
    <submittedName>
        <fullName evidence="2">GNAT family protein</fullName>
        <ecNumber evidence="2">2.-.-.-</ecNumber>
    </submittedName>
</protein>
<evidence type="ECO:0000259" key="1">
    <source>
        <dbReference type="Pfam" id="PF13302"/>
    </source>
</evidence>
<dbReference type="InterPro" id="IPR051531">
    <property type="entry name" value="N-acetyltransferase"/>
</dbReference>
<dbReference type="Pfam" id="PF13302">
    <property type="entry name" value="Acetyltransf_3"/>
    <property type="match status" value="1"/>
</dbReference>
<dbReference type="SUPFAM" id="SSF55729">
    <property type="entry name" value="Acyl-CoA N-acyltransferases (Nat)"/>
    <property type="match status" value="1"/>
</dbReference>
<gene>
    <name evidence="2" type="ORF">AAE021_11550</name>
</gene>
<organism evidence="2 3">
    <name type="scientific">Arthrobacter citreus</name>
    <dbReference type="NCBI Taxonomy" id="1670"/>
    <lineage>
        <taxon>Bacteria</taxon>
        <taxon>Bacillati</taxon>
        <taxon>Actinomycetota</taxon>
        <taxon>Actinomycetes</taxon>
        <taxon>Micrococcales</taxon>
        <taxon>Micrococcaceae</taxon>
        <taxon>Arthrobacter</taxon>
    </lineage>
</organism>
<sequence>MPSQDVANWTPVHTDRLILRRPEGSDEAAALDLHTDPRTNIHHPAPRTVTRASSARIFHEIGLHWYRHGFGVWAVSTRDDPQSLIGFTGLSHRLVQSRPALNLYYRYVPEVWGQGYATEGAREAVRLAEKLLPGLPVIAYTTADNIGSQHTALAAGLTRREDLDVDRGSYRDIYLARGWYTDPLQPSPPSAI</sequence>
<dbReference type="EMBL" id="CP151657">
    <property type="protein sequence ID" value="WZP14818.1"/>
    <property type="molecule type" value="Genomic_DNA"/>
</dbReference>
<evidence type="ECO:0000313" key="3">
    <source>
        <dbReference type="Proteomes" id="UP001448858"/>
    </source>
</evidence>
<dbReference type="Gene3D" id="3.40.630.30">
    <property type="match status" value="1"/>
</dbReference>
<keyword evidence="2" id="KW-0808">Transferase</keyword>
<proteinExistence type="predicted"/>
<dbReference type="RefSeq" id="WP_342022474.1">
    <property type="nucleotide sequence ID" value="NZ_CP151657.1"/>
</dbReference>
<dbReference type="GO" id="GO:0016740">
    <property type="term" value="F:transferase activity"/>
    <property type="evidence" value="ECO:0007669"/>
    <property type="project" value="UniProtKB-KW"/>
</dbReference>
<dbReference type="Proteomes" id="UP001448858">
    <property type="component" value="Chromosome"/>
</dbReference>
<name>A0ABZ2ZRL3_9MICC</name>
<keyword evidence="3" id="KW-1185">Reference proteome</keyword>
<dbReference type="PANTHER" id="PTHR43792:SF1">
    <property type="entry name" value="N-ACETYLTRANSFERASE DOMAIN-CONTAINING PROTEIN"/>
    <property type="match status" value="1"/>
</dbReference>
<dbReference type="EC" id="2.-.-.-" evidence="2"/>